<keyword evidence="4 6" id="KW-1133">Transmembrane helix</keyword>
<name>A0A1H9SMK6_9LACT</name>
<dbReference type="AlphaFoldDB" id="A0A1H9SMK6"/>
<reference evidence="7 8" key="1">
    <citation type="submission" date="2016-10" db="EMBL/GenBank/DDBJ databases">
        <authorList>
            <person name="de Groot N.N."/>
        </authorList>
    </citation>
    <scope>NUCLEOTIDE SEQUENCE [LARGE SCALE GENOMIC DNA]</scope>
    <source>
        <strain evidence="7 8">DSM 13760</strain>
    </source>
</reference>
<dbReference type="PANTHER" id="PTHR30250:SF29">
    <property type="entry name" value="POLYSACCHARIDE BIOSYNTHESIS PROTEIN C-TERMINAL DOMAIN-CONTAINING PROTEIN"/>
    <property type="match status" value="1"/>
</dbReference>
<dbReference type="InterPro" id="IPR002797">
    <property type="entry name" value="Polysacc_synth"/>
</dbReference>
<evidence type="ECO:0000256" key="5">
    <source>
        <dbReference type="ARBA" id="ARBA00023136"/>
    </source>
</evidence>
<feature type="transmembrane region" description="Helical" evidence="6">
    <location>
        <begin position="85"/>
        <end position="105"/>
    </location>
</feature>
<feature type="transmembrane region" description="Helical" evidence="6">
    <location>
        <begin position="125"/>
        <end position="143"/>
    </location>
</feature>
<evidence type="ECO:0000256" key="2">
    <source>
        <dbReference type="ARBA" id="ARBA00022475"/>
    </source>
</evidence>
<dbReference type="EMBL" id="FOHA01000008">
    <property type="protein sequence ID" value="SER86157.1"/>
    <property type="molecule type" value="Genomic_DNA"/>
</dbReference>
<feature type="transmembrane region" description="Helical" evidence="6">
    <location>
        <begin position="453"/>
        <end position="477"/>
    </location>
</feature>
<dbReference type="STRING" id="142588.SAMN04488559_10830"/>
<dbReference type="RefSeq" id="WP_092651982.1">
    <property type="nucleotide sequence ID" value="NZ_FOHA01000008.1"/>
</dbReference>
<feature type="transmembrane region" description="Helical" evidence="6">
    <location>
        <begin position="328"/>
        <end position="351"/>
    </location>
</feature>
<evidence type="ECO:0000313" key="8">
    <source>
        <dbReference type="Proteomes" id="UP000198948"/>
    </source>
</evidence>
<dbReference type="PANTHER" id="PTHR30250">
    <property type="entry name" value="PST FAMILY PREDICTED COLANIC ACID TRANSPORTER"/>
    <property type="match status" value="1"/>
</dbReference>
<proteinExistence type="predicted"/>
<comment type="subcellular location">
    <subcellularLocation>
        <location evidence="1">Cell membrane</location>
        <topology evidence="1">Multi-pass membrane protein</topology>
    </subcellularLocation>
</comment>
<feature type="transmembrane region" description="Helical" evidence="6">
    <location>
        <begin position="489"/>
        <end position="508"/>
    </location>
</feature>
<dbReference type="Proteomes" id="UP000198948">
    <property type="component" value="Unassembled WGS sequence"/>
</dbReference>
<organism evidence="7 8">
    <name type="scientific">Isobaculum melis</name>
    <dbReference type="NCBI Taxonomy" id="142588"/>
    <lineage>
        <taxon>Bacteria</taxon>
        <taxon>Bacillati</taxon>
        <taxon>Bacillota</taxon>
        <taxon>Bacilli</taxon>
        <taxon>Lactobacillales</taxon>
        <taxon>Carnobacteriaceae</taxon>
        <taxon>Isobaculum</taxon>
    </lineage>
</organism>
<sequence length="530" mass="58014">MANKEMKHLMKGAIVLSIAGFIAKFLSAIYRVPFQNMVGDVGFYVYQQVYPIYGIGMTFALTGLPVFMSKLVAETKDGPHLKRMLRNAFFIVSVFSIVITIGLYALSDYIALQMGDAQLSSLIKAVSPMFLCMPLLVIGRGYFQGRYEMRPTAVSQVVEQIVRVAVILIAAAFFLKGGMTYYQMGSNAMSSAWIAGVFASLILLYYYVKNKQTIQLDLNSKVLNTEKEGISMSELFKRFATEGIAICLFGAMLVLLQLVDSFTLYNGLLDGGASSIAAQIAKGVYDRGQPLVQLGMVVGTGFASSLIPMLTRYFVVKKQKEFIRTSASLLRITITFSVAATVGLITLLPYVNRLLFSTNSGAIVLAIYVLAIILASLIVGCNTILQSQDRHKPALLSLIVCLGSKVVLNMQLVPLYGTIGASISTVTSLLLMLIILWKCLPKEVRLSVSQKGFLWKLFLCCVAMVIIVYALSFGLVSSPIGGMGRMGDFIIAIGCVLAGAGAFLWLMIRLKLFTLKEWISLPFGKKILRK</sequence>
<gene>
    <name evidence="7" type="ORF">SAMN04488559_10830</name>
</gene>
<dbReference type="InterPro" id="IPR050833">
    <property type="entry name" value="Poly_Biosynth_Transport"/>
</dbReference>
<protein>
    <submittedName>
        <fullName evidence="7">Polysaccharide transporter, PST family</fullName>
    </submittedName>
</protein>
<dbReference type="GO" id="GO:0005886">
    <property type="term" value="C:plasma membrane"/>
    <property type="evidence" value="ECO:0007669"/>
    <property type="project" value="UniProtKB-SubCell"/>
</dbReference>
<evidence type="ECO:0000256" key="6">
    <source>
        <dbReference type="SAM" id="Phobius"/>
    </source>
</evidence>
<dbReference type="Pfam" id="PF01943">
    <property type="entry name" value="Polysacc_synt"/>
    <property type="match status" value="1"/>
</dbReference>
<evidence type="ECO:0000256" key="4">
    <source>
        <dbReference type="ARBA" id="ARBA00022989"/>
    </source>
</evidence>
<feature type="transmembrane region" description="Helical" evidence="6">
    <location>
        <begin position="50"/>
        <end position="73"/>
    </location>
</feature>
<dbReference type="CDD" id="cd13124">
    <property type="entry name" value="MATE_SpoVB_like"/>
    <property type="match status" value="1"/>
</dbReference>
<evidence type="ECO:0000313" key="7">
    <source>
        <dbReference type="EMBL" id="SER86157.1"/>
    </source>
</evidence>
<keyword evidence="5 6" id="KW-0472">Membrane</keyword>
<feature type="transmembrane region" description="Helical" evidence="6">
    <location>
        <begin position="164"/>
        <end position="184"/>
    </location>
</feature>
<keyword evidence="2" id="KW-1003">Cell membrane</keyword>
<feature type="transmembrane region" description="Helical" evidence="6">
    <location>
        <begin position="12"/>
        <end position="30"/>
    </location>
</feature>
<dbReference type="InterPro" id="IPR024923">
    <property type="entry name" value="PG_synth_SpoVB"/>
</dbReference>
<feature type="transmembrane region" description="Helical" evidence="6">
    <location>
        <begin position="239"/>
        <end position="259"/>
    </location>
</feature>
<keyword evidence="8" id="KW-1185">Reference proteome</keyword>
<feature type="transmembrane region" description="Helical" evidence="6">
    <location>
        <begin position="363"/>
        <end position="385"/>
    </location>
</feature>
<accession>A0A1H9SMK6</accession>
<feature type="transmembrane region" description="Helical" evidence="6">
    <location>
        <begin position="419"/>
        <end position="441"/>
    </location>
</feature>
<dbReference type="OrthoDB" id="9775950at2"/>
<keyword evidence="3 6" id="KW-0812">Transmembrane</keyword>
<dbReference type="PIRSF" id="PIRSF038958">
    <property type="entry name" value="PG_synth_SpoVB"/>
    <property type="match status" value="1"/>
</dbReference>
<feature type="transmembrane region" description="Helical" evidence="6">
    <location>
        <begin position="294"/>
        <end position="316"/>
    </location>
</feature>
<feature type="transmembrane region" description="Helical" evidence="6">
    <location>
        <begin position="394"/>
        <end position="413"/>
    </location>
</feature>
<evidence type="ECO:0000256" key="1">
    <source>
        <dbReference type="ARBA" id="ARBA00004651"/>
    </source>
</evidence>
<evidence type="ECO:0000256" key="3">
    <source>
        <dbReference type="ARBA" id="ARBA00022692"/>
    </source>
</evidence>
<feature type="transmembrane region" description="Helical" evidence="6">
    <location>
        <begin position="190"/>
        <end position="208"/>
    </location>
</feature>